<evidence type="ECO:0000256" key="3">
    <source>
        <dbReference type="ARBA" id="ARBA00008281"/>
    </source>
</evidence>
<comment type="subcellular location">
    <subcellularLocation>
        <location evidence="2">Cell membrane</location>
        <topology evidence="2">Single-pass membrane protein</topology>
    </subcellularLocation>
</comment>
<dbReference type="InterPro" id="IPR005503">
    <property type="entry name" value="FliL"/>
</dbReference>
<dbReference type="GO" id="GO:0071978">
    <property type="term" value="P:bacterial-type flagellum-dependent swarming motility"/>
    <property type="evidence" value="ECO:0007669"/>
    <property type="project" value="TreeGrafter"/>
</dbReference>
<proteinExistence type="inferred from homology"/>
<gene>
    <name evidence="11" type="ORF">C0V70_11645</name>
</gene>
<evidence type="ECO:0000256" key="9">
    <source>
        <dbReference type="ARBA" id="ARBA00023136"/>
    </source>
</evidence>
<evidence type="ECO:0000256" key="1">
    <source>
        <dbReference type="ARBA" id="ARBA00002254"/>
    </source>
</evidence>
<dbReference type="KEGG" id="bsto:C0V70_11645"/>
<organism evidence="11 12">
    <name type="scientific">Bacteriovorax stolpii</name>
    <name type="common">Bdellovibrio stolpii</name>
    <dbReference type="NCBI Taxonomy" id="960"/>
    <lineage>
        <taxon>Bacteria</taxon>
        <taxon>Pseudomonadati</taxon>
        <taxon>Bdellovibrionota</taxon>
        <taxon>Bacteriovoracia</taxon>
        <taxon>Bacteriovoracales</taxon>
        <taxon>Bacteriovoracaceae</taxon>
        <taxon>Bacteriovorax</taxon>
    </lineage>
</organism>
<dbReference type="Pfam" id="PF03748">
    <property type="entry name" value="FliL"/>
    <property type="match status" value="1"/>
</dbReference>
<evidence type="ECO:0000256" key="2">
    <source>
        <dbReference type="ARBA" id="ARBA00004162"/>
    </source>
</evidence>
<protein>
    <recommendedName>
        <fullName evidence="10">Flagellar protein FliL</fullName>
    </recommendedName>
</protein>
<evidence type="ECO:0000256" key="5">
    <source>
        <dbReference type="ARBA" id="ARBA00022500"/>
    </source>
</evidence>
<feature type="transmembrane region" description="Helical" evidence="10">
    <location>
        <begin position="6"/>
        <end position="28"/>
    </location>
</feature>
<evidence type="ECO:0000256" key="8">
    <source>
        <dbReference type="ARBA" id="ARBA00022989"/>
    </source>
</evidence>
<evidence type="ECO:0000256" key="6">
    <source>
        <dbReference type="ARBA" id="ARBA00022692"/>
    </source>
</evidence>
<dbReference type="GO" id="GO:0009425">
    <property type="term" value="C:bacterial-type flagellum basal body"/>
    <property type="evidence" value="ECO:0007669"/>
    <property type="project" value="InterPro"/>
</dbReference>
<keyword evidence="4 10" id="KW-1003">Cell membrane</keyword>
<comment type="similarity">
    <text evidence="3 10">Belongs to the FliL family.</text>
</comment>
<name>A0A2K9NT93_BACTC</name>
<keyword evidence="5 10" id="KW-0145">Chemotaxis</keyword>
<keyword evidence="7 10" id="KW-0283">Flagellar rotation</keyword>
<comment type="function">
    <text evidence="1 10">Controls the rotational direction of flagella during chemotaxis.</text>
</comment>
<reference evidence="11 12" key="1">
    <citation type="submission" date="2018-01" db="EMBL/GenBank/DDBJ databases">
        <title>Complete genome sequence of Bacteriovorax stolpii DSM12778.</title>
        <authorList>
            <person name="Tang B."/>
            <person name="Chang J."/>
        </authorList>
    </citation>
    <scope>NUCLEOTIDE SEQUENCE [LARGE SCALE GENOMIC DNA]</scope>
    <source>
        <strain evidence="11 12">DSM 12778</strain>
    </source>
</reference>
<dbReference type="OrthoDB" id="5294243at2"/>
<dbReference type="GO" id="GO:0005886">
    <property type="term" value="C:plasma membrane"/>
    <property type="evidence" value="ECO:0007669"/>
    <property type="project" value="UniProtKB-SubCell"/>
</dbReference>
<dbReference type="PANTHER" id="PTHR35091">
    <property type="entry name" value="FLAGELLAR PROTEIN FLIL"/>
    <property type="match status" value="1"/>
</dbReference>
<keyword evidence="6 10" id="KW-0812">Transmembrane</keyword>
<dbReference type="EMBL" id="CP025704">
    <property type="protein sequence ID" value="AUN98741.1"/>
    <property type="molecule type" value="Genomic_DNA"/>
</dbReference>
<keyword evidence="9 10" id="KW-0472">Membrane</keyword>
<dbReference type="PANTHER" id="PTHR35091:SF2">
    <property type="entry name" value="FLAGELLAR PROTEIN FLIL"/>
    <property type="match status" value="1"/>
</dbReference>
<keyword evidence="8 10" id="KW-1133">Transmembrane helix</keyword>
<dbReference type="Proteomes" id="UP000235584">
    <property type="component" value="Chromosome"/>
</dbReference>
<evidence type="ECO:0000256" key="10">
    <source>
        <dbReference type="RuleBase" id="RU364125"/>
    </source>
</evidence>
<dbReference type="GO" id="GO:0006935">
    <property type="term" value="P:chemotaxis"/>
    <property type="evidence" value="ECO:0007669"/>
    <property type="project" value="UniProtKB-KW"/>
</dbReference>
<evidence type="ECO:0000256" key="4">
    <source>
        <dbReference type="ARBA" id="ARBA00022475"/>
    </source>
</evidence>
<dbReference type="RefSeq" id="WP_102244032.1">
    <property type="nucleotide sequence ID" value="NZ_CP025704.1"/>
</dbReference>
<evidence type="ECO:0000256" key="7">
    <source>
        <dbReference type="ARBA" id="ARBA00022779"/>
    </source>
</evidence>
<accession>A0A2K9NT93</accession>
<dbReference type="AlphaFoldDB" id="A0A2K9NT93"/>
<sequence length="160" mass="18199">MTGKKLVDMILLGVMVLATLAVVGLFYYTEKVYKKPPIDEAAMKAELLNTVDSKAIPTFFKVDKMTISLVPKNEAANSRMRWLEVEMHLVLFEAKDLDEVKAYLPMVQDRIIDITSKMGADELNSLSGKILLEDRLKREINKSMKRPVVKNIFFASFIVQ</sequence>
<evidence type="ECO:0000313" key="12">
    <source>
        <dbReference type="Proteomes" id="UP000235584"/>
    </source>
</evidence>
<keyword evidence="12" id="KW-1185">Reference proteome</keyword>
<evidence type="ECO:0000313" key="11">
    <source>
        <dbReference type="EMBL" id="AUN98741.1"/>
    </source>
</evidence>